<evidence type="ECO:0000313" key="2">
    <source>
        <dbReference type="Proteomes" id="UP000503399"/>
    </source>
</evidence>
<name>A0A6F8ZJU4_9FIRM</name>
<dbReference type="KEGG" id="hfv:R50_2725"/>
<dbReference type="EMBL" id="LR778114">
    <property type="protein sequence ID" value="CAB1130214.1"/>
    <property type="molecule type" value="Genomic_DNA"/>
</dbReference>
<accession>A0A6F8ZJU4</accession>
<protein>
    <submittedName>
        <fullName evidence="1">Uncharacterized protein</fullName>
    </submittedName>
</protein>
<dbReference type="Proteomes" id="UP000503399">
    <property type="component" value="Chromosome"/>
</dbReference>
<evidence type="ECO:0000313" key="1">
    <source>
        <dbReference type="EMBL" id="CAB1130214.1"/>
    </source>
</evidence>
<gene>
    <name evidence="1" type="ORF">R50_2725</name>
</gene>
<keyword evidence="2" id="KW-1185">Reference proteome</keyword>
<proteinExistence type="predicted"/>
<reference evidence="1 2" key="1">
    <citation type="submission" date="2020-02" db="EMBL/GenBank/DDBJ databases">
        <authorList>
            <person name="Hogendoorn C."/>
        </authorList>
    </citation>
    <scope>NUCLEOTIDE SEQUENCE [LARGE SCALE GENOMIC DNA]</scope>
    <source>
        <strain evidence="1">R501</strain>
    </source>
</reference>
<dbReference type="AlphaFoldDB" id="A0A6F8ZJU4"/>
<sequence>MLMAAAAFAGLTGGQHVNPGQGLMAGLAVPYRFGIGCTLQWGHLVSAVRGKRSRAPA</sequence>
<organism evidence="1 2">
    <name type="scientific">Candidatus Hydrogenisulfobacillus filiaventi</name>
    <dbReference type="NCBI Taxonomy" id="2707344"/>
    <lineage>
        <taxon>Bacteria</taxon>
        <taxon>Bacillati</taxon>
        <taxon>Bacillota</taxon>
        <taxon>Clostridia</taxon>
        <taxon>Eubacteriales</taxon>
        <taxon>Clostridiales Family XVII. Incertae Sedis</taxon>
        <taxon>Candidatus Hydrogenisulfobacillus</taxon>
    </lineage>
</organism>